<dbReference type="Gene3D" id="3.40.190.10">
    <property type="entry name" value="Periplasmic binding protein-like II"/>
    <property type="match status" value="2"/>
</dbReference>
<feature type="signal peptide" evidence="2">
    <location>
        <begin position="1"/>
        <end position="44"/>
    </location>
</feature>
<dbReference type="HOGENOM" id="CLU_019602_18_1_4"/>
<dbReference type="PANTHER" id="PTHR35936">
    <property type="entry name" value="MEMBRANE-BOUND LYTIC MUREIN TRANSGLYCOSYLASE F"/>
    <property type="match status" value="1"/>
</dbReference>
<dbReference type="Proteomes" id="UP000001812">
    <property type="component" value="Chromosome II"/>
</dbReference>
<evidence type="ECO:0000256" key="1">
    <source>
        <dbReference type="ARBA" id="ARBA00022729"/>
    </source>
</evidence>
<keyword evidence="1 2" id="KW-0732">Signal</keyword>
<evidence type="ECO:0000313" key="4">
    <source>
        <dbReference type="EMBL" id="EET05228.1"/>
    </source>
</evidence>
<name>A0A0E1VWE0_BURPE</name>
<dbReference type="SUPFAM" id="SSF53850">
    <property type="entry name" value="Periplasmic binding protein-like II"/>
    <property type="match status" value="1"/>
</dbReference>
<dbReference type="GeneID" id="93063868"/>
<evidence type="ECO:0000259" key="3">
    <source>
        <dbReference type="SMART" id="SM00062"/>
    </source>
</evidence>
<sequence>MRREPPPQESSMKLPYTKSKSFAASLARAVVAFALAGIGAAAFAATFDLSPEQPGRVRGARDDAVIRALPASFKFVEPDTLTVGIAPSQPPISAYATDARTVVGFDADLAQLLADSLGRKLKIVALAWPDWPLALESGRVDAVLSNVTVTEERKAKFDFSTYRKDQVGFYVKSDSKIASIRQPRDVAGLRVITDAGTNQEKILLEWDRENVAHGLKPVTVQYYDDHAVKSVALQAGRADAIFSVNSVLAYQAAQQHRTKLVGAVSGGWPRTADIAVTTRRGSGLAAPFTLAINGFIRNGTYRRVLERWSLGSEAIDASRTNPPGLPKT</sequence>
<reference evidence="4" key="1">
    <citation type="submission" date="2009-05" db="EMBL/GenBank/DDBJ databases">
        <authorList>
            <person name="Harkins D.M."/>
            <person name="DeShazer D."/>
            <person name="Woods D.E."/>
            <person name="Brinkac L.M."/>
            <person name="Brown K.A."/>
            <person name="Hung G.C."/>
            <person name="Tuanyok A."/>
            <person name="Zhang B."/>
            <person name="Nierman W.C."/>
        </authorList>
    </citation>
    <scope>NUCLEOTIDE SEQUENCE [LARGE SCALE GENOMIC DNA]</scope>
    <source>
        <strain evidence="4">1710a</strain>
    </source>
</reference>
<proteinExistence type="predicted"/>
<dbReference type="PANTHER" id="PTHR35936:SF17">
    <property type="entry name" value="ARGININE-BINDING EXTRACELLULAR PROTEIN ARTP"/>
    <property type="match status" value="1"/>
</dbReference>
<dbReference type="CDD" id="cd01004">
    <property type="entry name" value="PBP2_MidA_like"/>
    <property type="match status" value="1"/>
</dbReference>
<dbReference type="SMART" id="SM00062">
    <property type="entry name" value="PBPb"/>
    <property type="match status" value="1"/>
</dbReference>
<protein>
    <submittedName>
        <fullName evidence="4">Cystine-binding periplasmic protein FliY</fullName>
    </submittedName>
</protein>
<accession>A0A0E1VWE0</accession>
<feature type="chain" id="PRO_5002388033" evidence="2">
    <location>
        <begin position="45"/>
        <end position="328"/>
    </location>
</feature>
<dbReference type="InterPro" id="IPR001638">
    <property type="entry name" value="Solute-binding_3/MltF_N"/>
</dbReference>
<feature type="domain" description="Solute-binding protein family 3/N-terminal" evidence="3">
    <location>
        <begin position="80"/>
        <end position="312"/>
    </location>
</feature>
<dbReference type="EMBL" id="CM000833">
    <property type="protein sequence ID" value="EET05228.1"/>
    <property type="molecule type" value="Genomic_DNA"/>
</dbReference>
<organism evidence="4">
    <name type="scientific">Burkholderia pseudomallei 1710a</name>
    <dbReference type="NCBI Taxonomy" id="320371"/>
    <lineage>
        <taxon>Bacteria</taxon>
        <taxon>Pseudomonadati</taxon>
        <taxon>Pseudomonadota</taxon>
        <taxon>Betaproteobacteria</taxon>
        <taxon>Burkholderiales</taxon>
        <taxon>Burkholderiaceae</taxon>
        <taxon>Burkholderia</taxon>
        <taxon>pseudomallei group</taxon>
    </lineage>
</organism>
<gene>
    <name evidence="4" type="ORF">BURPS1710A_A1538</name>
</gene>
<dbReference type="AlphaFoldDB" id="A0A0E1VWE0"/>
<dbReference type="Pfam" id="PF00497">
    <property type="entry name" value="SBP_bac_3"/>
    <property type="match status" value="1"/>
</dbReference>
<dbReference type="RefSeq" id="WP_004525216.1">
    <property type="nucleotide sequence ID" value="NZ_CM000833.1"/>
</dbReference>
<evidence type="ECO:0000256" key="2">
    <source>
        <dbReference type="SAM" id="SignalP"/>
    </source>
</evidence>